<dbReference type="Proteomes" id="UP001057402">
    <property type="component" value="Chromosome 3"/>
</dbReference>
<gene>
    <name evidence="1" type="ORF">MLD38_008948</name>
</gene>
<sequence>MAPTSPLPFFILALFAVTALCAASSVSVTSSRGGNNNPEAATSFIKSSCSATSYPTLCVESLSVYADTIRGSRRQLALAALSVSLSRAKSAKGFVSGLANGGGLKGKAYMAVGDCLEMMEESVDRLSKAVQEMKRFGGAKGQDLMWHVSNVETWVSAALTDDNTCMDGIDEKGVSVSGRLRSSIRGKIVNVAQVTSNALALVNRFAEKN</sequence>
<organism evidence="1 2">
    <name type="scientific">Melastoma candidum</name>
    <dbReference type="NCBI Taxonomy" id="119954"/>
    <lineage>
        <taxon>Eukaryota</taxon>
        <taxon>Viridiplantae</taxon>
        <taxon>Streptophyta</taxon>
        <taxon>Embryophyta</taxon>
        <taxon>Tracheophyta</taxon>
        <taxon>Spermatophyta</taxon>
        <taxon>Magnoliopsida</taxon>
        <taxon>eudicotyledons</taxon>
        <taxon>Gunneridae</taxon>
        <taxon>Pentapetalae</taxon>
        <taxon>rosids</taxon>
        <taxon>malvids</taxon>
        <taxon>Myrtales</taxon>
        <taxon>Melastomataceae</taxon>
        <taxon>Melastomatoideae</taxon>
        <taxon>Melastomateae</taxon>
        <taxon>Melastoma</taxon>
    </lineage>
</organism>
<protein>
    <submittedName>
        <fullName evidence="1">Uncharacterized protein</fullName>
    </submittedName>
</protein>
<comment type="caution">
    <text evidence="1">The sequence shown here is derived from an EMBL/GenBank/DDBJ whole genome shotgun (WGS) entry which is preliminary data.</text>
</comment>
<dbReference type="EMBL" id="CM042882">
    <property type="protein sequence ID" value="KAI4383068.1"/>
    <property type="molecule type" value="Genomic_DNA"/>
</dbReference>
<evidence type="ECO:0000313" key="1">
    <source>
        <dbReference type="EMBL" id="KAI4383068.1"/>
    </source>
</evidence>
<name>A0ACB9RVL7_9MYRT</name>
<evidence type="ECO:0000313" key="2">
    <source>
        <dbReference type="Proteomes" id="UP001057402"/>
    </source>
</evidence>
<keyword evidence="2" id="KW-1185">Reference proteome</keyword>
<accession>A0ACB9RVL7</accession>
<proteinExistence type="predicted"/>
<reference evidence="2" key="1">
    <citation type="journal article" date="2023" name="Front. Plant Sci.">
        <title>Chromosomal-level genome assembly of Melastoma candidum provides insights into trichome evolution.</title>
        <authorList>
            <person name="Zhong Y."/>
            <person name="Wu W."/>
            <person name="Sun C."/>
            <person name="Zou P."/>
            <person name="Liu Y."/>
            <person name="Dai S."/>
            <person name="Zhou R."/>
        </authorList>
    </citation>
    <scope>NUCLEOTIDE SEQUENCE [LARGE SCALE GENOMIC DNA]</scope>
</reference>